<dbReference type="Pfam" id="PF00990">
    <property type="entry name" value="GGDEF"/>
    <property type="match status" value="1"/>
</dbReference>
<dbReference type="SUPFAM" id="SSF55073">
    <property type="entry name" value="Nucleotide cyclase"/>
    <property type="match status" value="1"/>
</dbReference>
<dbReference type="InterPro" id="IPR052155">
    <property type="entry name" value="Biofilm_reg_signaling"/>
</dbReference>
<dbReference type="PROSITE" id="PS50883">
    <property type="entry name" value="EAL"/>
    <property type="match status" value="1"/>
</dbReference>
<keyword evidence="5" id="KW-1185">Reference proteome</keyword>
<dbReference type="SMART" id="SM00267">
    <property type="entry name" value="GGDEF"/>
    <property type="match status" value="1"/>
</dbReference>
<dbReference type="InterPro" id="IPR000160">
    <property type="entry name" value="GGDEF_dom"/>
</dbReference>
<proteinExistence type="predicted"/>
<sequence length="569" mass="62362">MTTHWPNPSSPDIDFESDAGMAKTGDEFRGRLRERYRAVVRAGALVLWRADDTGQMTGITGWEQLTGRPADEAIGRGYVAAFHPDDQMLLDFRNQAMGDSLQIECRVLDRDRRWRWVRGRGVRLSERSSFAAEWVGTLEDIHDQRRALDRARYLAERDALTGLGNRRTLSAYLTRLRDRQASATVVMLDVDGFKAINDLHGHQVGDRFLVRLGQMLVAAAPAHSLCARMGGDEFCVAVADGDEARAMCAALAGASTAGIAIGDLLVPLSFSAGIADADWDDPDPGSMVLRKADLALRRAKAQSGGIVVHNARMQAESDRRELLLRAIAPACRNDEFFLEYQPIVDVDSGAQVSVEALIRWQHPQFGRIGPSTFVHLAEQNGLIAELGRWVLRRACADMAGTAPDIRVNLNVSARQLAAPDFADDVLAIAREYAIAPQRITLELTESVNMAVLAGSDAFARLRQHGFRTVLDDFGTEYAMLSHITSGQFDGIKLSRDLVRHCCVNERAGVMLRHLVGLSEGLGMEIVAEGVETPGELACLKQHGIRLMQGYYFGRPRALHELGTGAPAAG</sequence>
<dbReference type="CDD" id="cd01949">
    <property type="entry name" value="GGDEF"/>
    <property type="match status" value="1"/>
</dbReference>
<dbReference type="Gene3D" id="3.20.20.450">
    <property type="entry name" value="EAL domain"/>
    <property type="match status" value="1"/>
</dbReference>
<organism evidence="4 5">
    <name type="scientific">Paracoccus contaminans</name>
    <dbReference type="NCBI Taxonomy" id="1945662"/>
    <lineage>
        <taxon>Bacteria</taxon>
        <taxon>Pseudomonadati</taxon>
        <taxon>Pseudomonadota</taxon>
        <taxon>Alphaproteobacteria</taxon>
        <taxon>Rhodobacterales</taxon>
        <taxon>Paracoccaceae</taxon>
        <taxon>Paracoccus</taxon>
    </lineage>
</organism>
<dbReference type="InterPro" id="IPR043128">
    <property type="entry name" value="Rev_trsase/Diguanyl_cyclase"/>
</dbReference>
<dbReference type="AlphaFoldDB" id="A0A1W6CXG4"/>
<dbReference type="STRING" id="1945662.B0A89_07840"/>
<dbReference type="InterPro" id="IPR013655">
    <property type="entry name" value="PAS_fold_3"/>
</dbReference>
<dbReference type="CDD" id="cd00130">
    <property type="entry name" value="PAS"/>
    <property type="match status" value="1"/>
</dbReference>
<evidence type="ECO:0000313" key="4">
    <source>
        <dbReference type="EMBL" id="ARJ69550.1"/>
    </source>
</evidence>
<dbReference type="InterPro" id="IPR001633">
    <property type="entry name" value="EAL_dom"/>
</dbReference>
<dbReference type="SUPFAM" id="SSF141868">
    <property type="entry name" value="EAL domain-like"/>
    <property type="match status" value="1"/>
</dbReference>
<accession>A0A1W6CXG4</accession>
<dbReference type="KEGG" id="pcon:B0A89_07840"/>
<dbReference type="NCBIfam" id="TIGR00254">
    <property type="entry name" value="GGDEF"/>
    <property type="match status" value="1"/>
</dbReference>
<evidence type="ECO:0000256" key="1">
    <source>
        <dbReference type="SAM" id="MobiDB-lite"/>
    </source>
</evidence>
<feature type="domain" description="GGDEF" evidence="3">
    <location>
        <begin position="181"/>
        <end position="313"/>
    </location>
</feature>
<dbReference type="Proteomes" id="UP000193017">
    <property type="component" value="Chromosome"/>
</dbReference>
<dbReference type="SMART" id="SM00052">
    <property type="entry name" value="EAL"/>
    <property type="match status" value="1"/>
</dbReference>
<protein>
    <recommendedName>
        <fullName evidence="6">Diguanylate cyclase</fullName>
    </recommendedName>
</protein>
<dbReference type="Gene3D" id="3.30.70.270">
    <property type="match status" value="1"/>
</dbReference>
<dbReference type="InterPro" id="IPR000014">
    <property type="entry name" value="PAS"/>
</dbReference>
<dbReference type="InterPro" id="IPR035919">
    <property type="entry name" value="EAL_sf"/>
</dbReference>
<dbReference type="SUPFAM" id="SSF55785">
    <property type="entry name" value="PYP-like sensor domain (PAS domain)"/>
    <property type="match status" value="1"/>
</dbReference>
<evidence type="ECO:0000259" key="3">
    <source>
        <dbReference type="PROSITE" id="PS50887"/>
    </source>
</evidence>
<dbReference type="InterPro" id="IPR029787">
    <property type="entry name" value="Nucleotide_cyclase"/>
</dbReference>
<dbReference type="PANTHER" id="PTHR44757:SF2">
    <property type="entry name" value="BIOFILM ARCHITECTURE MAINTENANCE PROTEIN MBAA"/>
    <property type="match status" value="1"/>
</dbReference>
<dbReference type="Pfam" id="PF08447">
    <property type="entry name" value="PAS_3"/>
    <property type="match status" value="1"/>
</dbReference>
<dbReference type="Pfam" id="PF00563">
    <property type="entry name" value="EAL"/>
    <property type="match status" value="1"/>
</dbReference>
<dbReference type="PANTHER" id="PTHR44757">
    <property type="entry name" value="DIGUANYLATE CYCLASE DGCP"/>
    <property type="match status" value="1"/>
</dbReference>
<name>A0A1W6CXG4_9RHOB</name>
<dbReference type="PROSITE" id="PS50887">
    <property type="entry name" value="GGDEF"/>
    <property type="match status" value="1"/>
</dbReference>
<dbReference type="CDD" id="cd01948">
    <property type="entry name" value="EAL"/>
    <property type="match status" value="1"/>
</dbReference>
<reference evidence="4 5" key="1">
    <citation type="submission" date="2017-03" db="EMBL/GenBank/DDBJ databases">
        <title>Genome sequence of Paracoccus contaminans isolated from a water microcosm.</title>
        <authorList>
            <person name="Aurass P."/>
            <person name="Karste S."/>
            <person name="Trost E."/>
            <person name="Glaeser S.P."/>
            <person name="Kaempfer P."/>
            <person name="Flieger A."/>
        </authorList>
    </citation>
    <scope>NUCLEOTIDE SEQUENCE [LARGE SCALE GENOMIC DNA]</scope>
    <source>
        <strain evidence="5">RKI 16-01929T\LMG 29738T\CCM 8701T\CIP 111112T</strain>
    </source>
</reference>
<dbReference type="InterPro" id="IPR035965">
    <property type="entry name" value="PAS-like_dom_sf"/>
</dbReference>
<feature type="domain" description="EAL" evidence="2">
    <location>
        <begin position="320"/>
        <end position="569"/>
    </location>
</feature>
<evidence type="ECO:0008006" key="6">
    <source>
        <dbReference type="Google" id="ProtNLM"/>
    </source>
</evidence>
<dbReference type="OrthoDB" id="9814202at2"/>
<evidence type="ECO:0000259" key="2">
    <source>
        <dbReference type="PROSITE" id="PS50883"/>
    </source>
</evidence>
<dbReference type="EMBL" id="CP020612">
    <property type="protein sequence ID" value="ARJ69550.1"/>
    <property type="molecule type" value="Genomic_DNA"/>
</dbReference>
<feature type="region of interest" description="Disordered" evidence="1">
    <location>
        <begin position="1"/>
        <end position="20"/>
    </location>
</feature>
<dbReference type="Gene3D" id="3.30.450.20">
    <property type="entry name" value="PAS domain"/>
    <property type="match status" value="1"/>
</dbReference>
<evidence type="ECO:0000313" key="5">
    <source>
        <dbReference type="Proteomes" id="UP000193017"/>
    </source>
</evidence>
<gene>
    <name evidence="4" type="ORF">B0A89_07840</name>
</gene>